<comment type="caution">
    <text evidence="2">The sequence shown here is derived from an EMBL/GenBank/DDBJ whole genome shotgun (WGS) entry which is preliminary data.</text>
</comment>
<evidence type="ECO:0000313" key="3">
    <source>
        <dbReference type="Proteomes" id="UP001152888"/>
    </source>
</evidence>
<dbReference type="OrthoDB" id="9451254at2759"/>
<gene>
    <name evidence="2" type="ORF">ACAOBT_LOCUS10539</name>
</gene>
<dbReference type="EMBL" id="CAKOFQ010006809">
    <property type="protein sequence ID" value="CAH1973410.1"/>
    <property type="molecule type" value="Genomic_DNA"/>
</dbReference>
<organism evidence="2 3">
    <name type="scientific">Acanthoscelides obtectus</name>
    <name type="common">Bean weevil</name>
    <name type="synonym">Bruchus obtectus</name>
    <dbReference type="NCBI Taxonomy" id="200917"/>
    <lineage>
        <taxon>Eukaryota</taxon>
        <taxon>Metazoa</taxon>
        <taxon>Ecdysozoa</taxon>
        <taxon>Arthropoda</taxon>
        <taxon>Hexapoda</taxon>
        <taxon>Insecta</taxon>
        <taxon>Pterygota</taxon>
        <taxon>Neoptera</taxon>
        <taxon>Endopterygota</taxon>
        <taxon>Coleoptera</taxon>
        <taxon>Polyphaga</taxon>
        <taxon>Cucujiformia</taxon>
        <taxon>Chrysomeloidea</taxon>
        <taxon>Chrysomelidae</taxon>
        <taxon>Bruchinae</taxon>
        <taxon>Bruchini</taxon>
        <taxon>Acanthoscelides</taxon>
    </lineage>
</organism>
<reference evidence="2" key="1">
    <citation type="submission" date="2022-03" db="EMBL/GenBank/DDBJ databases">
        <authorList>
            <person name="Sayadi A."/>
        </authorList>
    </citation>
    <scope>NUCLEOTIDE SEQUENCE</scope>
</reference>
<protein>
    <submittedName>
        <fullName evidence="2">Uncharacterized protein</fullName>
    </submittedName>
</protein>
<evidence type="ECO:0000313" key="2">
    <source>
        <dbReference type="EMBL" id="CAH1973410.1"/>
    </source>
</evidence>
<dbReference type="AlphaFoldDB" id="A0A9P0PBR6"/>
<sequence length="53" mass="5667">MKERTPKKSPSNAASAAKASASHAPWLFTRSSIWKSHPTSVHFAASLSTKGQT</sequence>
<dbReference type="Proteomes" id="UP001152888">
    <property type="component" value="Unassembled WGS sequence"/>
</dbReference>
<name>A0A9P0PBR6_ACAOB</name>
<accession>A0A9P0PBR6</accession>
<proteinExistence type="predicted"/>
<evidence type="ECO:0000256" key="1">
    <source>
        <dbReference type="SAM" id="MobiDB-lite"/>
    </source>
</evidence>
<keyword evidence="3" id="KW-1185">Reference proteome</keyword>
<feature type="region of interest" description="Disordered" evidence="1">
    <location>
        <begin position="1"/>
        <end position="23"/>
    </location>
</feature>
<feature type="compositionally biased region" description="Low complexity" evidence="1">
    <location>
        <begin position="8"/>
        <end position="23"/>
    </location>
</feature>